<gene>
    <name evidence="2" type="ORF">H9830_13730</name>
</gene>
<dbReference type="EMBL" id="DXDC01000412">
    <property type="protein sequence ID" value="HIY67323.1"/>
    <property type="molecule type" value="Genomic_DNA"/>
</dbReference>
<protein>
    <submittedName>
        <fullName evidence="2">DUF4031 domain-containing protein</fullName>
    </submittedName>
</protein>
<evidence type="ECO:0000313" key="3">
    <source>
        <dbReference type="Proteomes" id="UP000824005"/>
    </source>
</evidence>
<evidence type="ECO:0000313" key="2">
    <source>
        <dbReference type="EMBL" id="HIY67323.1"/>
    </source>
</evidence>
<accession>A0A9D2CAZ9</accession>
<dbReference type="AlphaFoldDB" id="A0A9D2CAZ9"/>
<feature type="domain" description="DUF4031" evidence="1">
    <location>
        <begin position="3"/>
        <end position="77"/>
    </location>
</feature>
<sequence length="87" mass="9766">MAVLVDDPLWPKHGTVWAHLVSDTSLDELHAFAARAGIPRRGFQGDHYDVPVERIDELVALGAQPVPPRELVRRLLASGLRIRPRDR</sequence>
<organism evidence="2 3">
    <name type="scientific">Candidatus Agrococcus pullicola</name>
    <dbReference type="NCBI Taxonomy" id="2838429"/>
    <lineage>
        <taxon>Bacteria</taxon>
        <taxon>Bacillati</taxon>
        <taxon>Actinomycetota</taxon>
        <taxon>Actinomycetes</taxon>
        <taxon>Micrococcales</taxon>
        <taxon>Microbacteriaceae</taxon>
        <taxon>Agrococcus</taxon>
    </lineage>
</organism>
<name>A0A9D2CAZ9_9MICO</name>
<reference evidence="2" key="1">
    <citation type="journal article" date="2021" name="PeerJ">
        <title>Extensive microbial diversity within the chicken gut microbiome revealed by metagenomics and culture.</title>
        <authorList>
            <person name="Gilroy R."/>
            <person name="Ravi A."/>
            <person name="Getino M."/>
            <person name="Pursley I."/>
            <person name="Horton D.L."/>
            <person name="Alikhan N.F."/>
            <person name="Baker D."/>
            <person name="Gharbi K."/>
            <person name="Hall N."/>
            <person name="Watson M."/>
            <person name="Adriaenssens E.M."/>
            <person name="Foster-Nyarko E."/>
            <person name="Jarju S."/>
            <person name="Secka A."/>
            <person name="Antonio M."/>
            <person name="Oren A."/>
            <person name="Chaudhuri R.R."/>
            <person name="La Ragione R."/>
            <person name="Hildebrand F."/>
            <person name="Pallen M.J."/>
        </authorList>
    </citation>
    <scope>NUCLEOTIDE SEQUENCE</scope>
    <source>
        <strain evidence="2">ChiGjej1B1-98</strain>
    </source>
</reference>
<proteinExistence type="predicted"/>
<reference evidence="2" key="2">
    <citation type="submission" date="2021-04" db="EMBL/GenBank/DDBJ databases">
        <authorList>
            <person name="Gilroy R."/>
        </authorList>
    </citation>
    <scope>NUCLEOTIDE SEQUENCE</scope>
    <source>
        <strain evidence="2">ChiGjej1B1-98</strain>
    </source>
</reference>
<dbReference type="Proteomes" id="UP000824005">
    <property type="component" value="Unassembled WGS sequence"/>
</dbReference>
<evidence type="ECO:0000259" key="1">
    <source>
        <dbReference type="Pfam" id="PF13223"/>
    </source>
</evidence>
<comment type="caution">
    <text evidence="2">The sequence shown here is derived from an EMBL/GenBank/DDBJ whole genome shotgun (WGS) entry which is preliminary data.</text>
</comment>
<dbReference type="Pfam" id="PF13223">
    <property type="entry name" value="DUF4031"/>
    <property type="match status" value="1"/>
</dbReference>
<dbReference type="InterPro" id="IPR025109">
    <property type="entry name" value="DUF4031"/>
</dbReference>